<comment type="caution">
    <text evidence="1">The sequence shown here is derived from an EMBL/GenBank/DDBJ whole genome shotgun (WGS) entry which is preliminary data.</text>
</comment>
<keyword evidence="2" id="KW-1185">Reference proteome</keyword>
<accession>A0A1G4AM92</accession>
<dbReference type="RefSeq" id="XP_022467404.1">
    <property type="nucleotide sequence ID" value="XM_022626084.1"/>
</dbReference>
<reference evidence="1 2" key="1">
    <citation type="submission" date="2016-09" db="EMBL/GenBank/DDBJ databases">
        <authorList>
            <person name="Capua I."/>
            <person name="De Benedictis P."/>
            <person name="Joannis T."/>
            <person name="Lombin L.H."/>
            <person name="Cattoli G."/>
        </authorList>
    </citation>
    <scope>NUCLEOTIDE SEQUENCE [LARGE SCALE GENOMIC DNA]</scope>
    <source>
        <strain evidence="1 2">IMI 309357</strain>
    </source>
</reference>
<gene>
    <name evidence="1" type="ORF">CORC01_14476</name>
</gene>
<organism evidence="1 2">
    <name type="scientific">Colletotrichum orchidophilum</name>
    <dbReference type="NCBI Taxonomy" id="1209926"/>
    <lineage>
        <taxon>Eukaryota</taxon>
        <taxon>Fungi</taxon>
        <taxon>Dikarya</taxon>
        <taxon>Ascomycota</taxon>
        <taxon>Pezizomycotina</taxon>
        <taxon>Sordariomycetes</taxon>
        <taxon>Hypocreomycetidae</taxon>
        <taxon>Glomerellales</taxon>
        <taxon>Glomerellaceae</taxon>
        <taxon>Colletotrichum</taxon>
    </lineage>
</organism>
<evidence type="ECO:0000313" key="1">
    <source>
        <dbReference type="EMBL" id="OHE90226.1"/>
    </source>
</evidence>
<proteinExistence type="predicted"/>
<dbReference type="GeneID" id="34567594"/>
<dbReference type="Proteomes" id="UP000176998">
    <property type="component" value="Unassembled WGS sequence"/>
</dbReference>
<dbReference type="AlphaFoldDB" id="A0A1G4AM92"/>
<dbReference type="EMBL" id="MJBS01000308">
    <property type="protein sequence ID" value="OHE90226.1"/>
    <property type="molecule type" value="Genomic_DNA"/>
</dbReference>
<protein>
    <submittedName>
        <fullName evidence="1">Uncharacterized protein</fullName>
    </submittedName>
</protein>
<sequence length="71" mass="7758">MVSILAAGGVLPGRQGVIGCIVLGRKVCCSTMLRFATGLLLVNVDYVFRHWSCGQANEKLHLRNWDANNTL</sequence>
<evidence type="ECO:0000313" key="2">
    <source>
        <dbReference type="Proteomes" id="UP000176998"/>
    </source>
</evidence>
<name>A0A1G4AM92_9PEZI</name>